<feature type="compositionally biased region" description="Polar residues" evidence="1">
    <location>
        <begin position="68"/>
        <end position="81"/>
    </location>
</feature>
<comment type="caution">
    <text evidence="2">The sequence shown here is derived from an EMBL/GenBank/DDBJ whole genome shotgun (WGS) entry which is preliminary data.</text>
</comment>
<proteinExistence type="predicted"/>
<evidence type="ECO:0000256" key="1">
    <source>
        <dbReference type="SAM" id="MobiDB-lite"/>
    </source>
</evidence>
<evidence type="ECO:0000313" key="2">
    <source>
        <dbReference type="EMBL" id="MED6208244.1"/>
    </source>
</evidence>
<organism evidence="2 3">
    <name type="scientific">Stylosanthes scabra</name>
    <dbReference type="NCBI Taxonomy" id="79078"/>
    <lineage>
        <taxon>Eukaryota</taxon>
        <taxon>Viridiplantae</taxon>
        <taxon>Streptophyta</taxon>
        <taxon>Embryophyta</taxon>
        <taxon>Tracheophyta</taxon>
        <taxon>Spermatophyta</taxon>
        <taxon>Magnoliopsida</taxon>
        <taxon>eudicotyledons</taxon>
        <taxon>Gunneridae</taxon>
        <taxon>Pentapetalae</taxon>
        <taxon>rosids</taxon>
        <taxon>fabids</taxon>
        <taxon>Fabales</taxon>
        <taxon>Fabaceae</taxon>
        <taxon>Papilionoideae</taxon>
        <taxon>50 kb inversion clade</taxon>
        <taxon>dalbergioids sensu lato</taxon>
        <taxon>Dalbergieae</taxon>
        <taxon>Pterocarpus clade</taxon>
        <taxon>Stylosanthes</taxon>
    </lineage>
</organism>
<reference evidence="2 3" key="1">
    <citation type="journal article" date="2023" name="Plants (Basel)">
        <title>Bridging the Gap: Combining Genomics and Transcriptomics Approaches to Understand Stylosanthes scabra, an Orphan Legume from the Brazilian Caatinga.</title>
        <authorList>
            <person name="Ferreira-Neto J.R.C."/>
            <person name="da Silva M.D."/>
            <person name="Binneck E."/>
            <person name="de Melo N.F."/>
            <person name="da Silva R.H."/>
            <person name="de Melo A.L.T.M."/>
            <person name="Pandolfi V."/>
            <person name="Bustamante F.O."/>
            <person name="Brasileiro-Vidal A.C."/>
            <person name="Benko-Iseppon A.M."/>
        </authorList>
    </citation>
    <scope>NUCLEOTIDE SEQUENCE [LARGE SCALE GENOMIC DNA]</scope>
    <source>
        <tissue evidence="2">Leaves</tissue>
    </source>
</reference>
<gene>
    <name evidence="2" type="ORF">PIB30_043292</name>
</gene>
<sequence length="145" mass="16597">MKLSNSYQGAWHTLQIHTFRRVTHTSDKPFSLPRKKKPTHSTPPFTLPLPLVTVVDSKNPLKIIIEPTLNQNNNSHLTNPFGNGDEERDEQQFEQNLNEKNSTNPPSPSNRRPKLRLVVAAASPSQSRWSSRRHCSLRRALACRR</sequence>
<protein>
    <submittedName>
        <fullName evidence="2">Uncharacterized protein</fullName>
    </submittedName>
</protein>
<dbReference type="Proteomes" id="UP001341840">
    <property type="component" value="Unassembled WGS sequence"/>
</dbReference>
<accession>A0ABU6YG33</accession>
<dbReference type="EMBL" id="JASCZI010241907">
    <property type="protein sequence ID" value="MED6208244.1"/>
    <property type="molecule type" value="Genomic_DNA"/>
</dbReference>
<evidence type="ECO:0000313" key="3">
    <source>
        <dbReference type="Proteomes" id="UP001341840"/>
    </source>
</evidence>
<feature type="region of interest" description="Disordered" evidence="1">
    <location>
        <begin position="68"/>
        <end position="113"/>
    </location>
</feature>
<name>A0ABU6YG33_9FABA</name>
<keyword evidence="3" id="KW-1185">Reference proteome</keyword>
<feature type="region of interest" description="Disordered" evidence="1">
    <location>
        <begin position="24"/>
        <end position="47"/>
    </location>
</feature>